<dbReference type="Pfam" id="PF13673">
    <property type="entry name" value="Acetyltransf_10"/>
    <property type="match status" value="1"/>
</dbReference>
<evidence type="ECO:0000256" key="2">
    <source>
        <dbReference type="ARBA" id="ARBA00023315"/>
    </source>
</evidence>
<reference evidence="4" key="2">
    <citation type="journal article" date="2021" name="PeerJ">
        <title>Extensive microbial diversity within the chicken gut microbiome revealed by metagenomics and culture.</title>
        <authorList>
            <person name="Gilroy R."/>
            <person name="Ravi A."/>
            <person name="Getino M."/>
            <person name="Pursley I."/>
            <person name="Horton D.L."/>
            <person name="Alikhan N.F."/>
            <person name="Baker D."/>
            <person name="Gharbi K."/>
            <person name="Hall N."/>
            <person name="Watson M."/>
            <person name="Adriaenssens E.M."/>
            <person name="Foster-Nyarko E."/>
            <person name="Jarju S."/>
            <person name="Secka A."/>
            <person name="Antonio M."/>
            <person name="Oren A."/>
            <person name="Chaudhuri R.R."/>
            <person name="La Ragione R."/>
            <person name="Hildebrand F."/>
            <person name="Pallen M.J."/>
        </authorList>
    </citation>
    <scope>NUCLEOTIDE SEQUENCE</scope>
    <source>
        <strain evidence="4">CHK195-11698</strain>
    </source>
</reference>
<gene>
    <name evidence="4" type="ORF">IAD15_02780</name>
</gene>
<protein>
    <submittedName>
        <fullName evidence="4">GNAT family N-acetyltransferase</fullName>
    </submittedName>
</protein>
<dbReference type="GO" id="GO:0005737">
    <property type="term" value="C:cytoplasm"/>
    <property type="evidence" value="ECO:0007669"/>
    <property type="project" value="TreeGrafter"/>
</dbReference>
<name>A0A9D1HLZ4_9FIRM</name>
<organism evidence="4 5">
    <name type="scientific">Candidatus Fimiplasma intestinipullorum</name>
    <dbReference type="NCBI Taxonomy" id="2840825"/>
    <lineage>
        <taxon>Bacteria</taxon>
        <taxon>Bacillati</taxon>
        <taxon>Bacillota</taxon>
        <taxon>Clostridia</taxon>
        <taxon>Eubacteriales</taxon>
        <taxon>Candidatus Fimiplasma</taxon>
    </lineage>
</organism>
<dbReference type="PANTHER" id="PTHR43626:SF4">
    <property type="entry name" value="GCN5-RELATED N-ACETYLTRANSFERASE 2, CHLOROPLASTIC"/>
    <property type="match status" value="1"/>
</dbReference>
<dbReference type="SUPFAM" id="SSF55729">
    <property type="entry name" value="Acyl-CoA N-acyltransferases (Nat)"/>
    <property type="match status" value="1"/>
</dbReference>
<dbReference type="InterPro" id="IPR016181">
    <property type="entry name" value="Acyl_CoA_acyltransferase"/>
</dbReference>
<dbReference type="CDD" id="cd04301">
    <property type="entry name" value="NAT_SF"/>
    <property type="match status" value="1"/>
</dbReference>
<dbReference type="InterPro" id="IPR000182">
    <property type="entry name" value="GNAT_dom"/>
</dbReference>
<evidence type="ECO:0000313" key="4">
    <source>
        <dbReference type="EMBL" id="HIU12975.1"/>
    </source>
</evidence>
<feature type="domain" description="N-acetyltransferase" evidence="3">
    <location>
        <begin position="1"/>
        <end position="135"/>
    </location>
</feature>
<proteinExistence type="predicted"/>
<dbReference type="AlphaFoldDB" id="A0A9D1HLZ4"/>
<dbReference type="InterPro" id="IPR045039">
    <property type="entry name" value="NSI-like"/>
</dbReference>
<dbReference type="Gene3D" id="3.40.630.30">
    <property type="match status" value="1"/>
</dbReference>
<sequence>MITYIDQNLQPDHMNQVRLAVGWRALDEARYAEALQKTVYALMAYDDDRPVGLARLIGDGICYVIVDVAVDPAYQKQGIGKTLVLQLLEYVRRQLDKDQDCTILLNASYGKEDFYQKLGFQKMHTGTGMQLILSR</sequence>
<keyword evidence="2" id="KW-0012">Acyltransferase</keyword>
<dbReference type="GO" id="GO:0008080">
    <property type="term" value="F:N-acetyltransferase activity"/>
    <property type="evidence" value="ECO:0007669"/>
    <property type="project" value="InterPro"/>
</dbReference>
<evidence type="ECO:0000313" key="5">
    <source>
        <dbReference type="Proteomes" id="UP000824175"/>
    </source>
</evidence>
<dbReference type="PROSITE" id="PS51186">
    <property type="entry name" value="GNAT"/>
    <property type="match status" value="1"/>
</dbReference>
<dbReference type="Proteomes" id="UP000824175">
    <property type="component" value="Unassembled WGS sequence"/>
</dbReference>
<comment type="caution">
    <text evidence="4">The sequence shown here is derived from an EMBL/GenBank/DDBJ whole genome shotgun (WGS) entry which is preliminary data.</text>
</comment>
<evidence type="ECO:0000259" key="3">
    <source>
        <dbReference type="PROSITE" id="PS51186"/>
    </source>
</evidence>
<reference evidence="4" key="1">
    <citation type="submission" date="2020-10" db="EMBL/GenBank/DDBJ databases">
        <authorList>
            <person name="Gilroy R."/>
        </authorList>
    </citation>
    <scope>NUCLEOTIDE SEQUENCE</scope>
    <source>
        <strain evidence="4">CHK195-11698</strain>
    </source>
</reference>
<dbReference type="EMBL" id="DVMJ01000019">
    <property type="protein sequence ID" value="HIU12975.1"/>
    <property type="molecule type" value="Genomic_DNA"/>
</dbReference>
<accession>A0A9D1HLZ4</accession>
<keyword evidence="1" id="KW-0808">Transferase</keyword>
<dbReference type="PANTHER" id="PTHR43626">
    <property type="entry name" value="ACYL-COA N-ACYLTRANSFERASE"/>
    <property type="match status" value="1"/>
</dbReference>
<evidence type="ECO:0000256" key="1">
    <source>
        <dbReference type="ARBA" id="ARBA00022679"/>
    </source>
</evidence>